<dbReference type="Pfam" id="PF13707">
    <property type="entry name" value="RloB"/>
    <property type="match status" value="1"/>
</dbReference>
<dbReference type="AlphaFoldDB" id="A0A7C9JAL4"/>
<protein>
    <submittedName>
        <fullName evidence="1">RloB domain-containing protein</fullName>
    </submittedName>
</protein>
<reference evidence="1 2" key="1">
    <citation type="submission" date="2019-09" db="EMBL/GenBank/DDBJ databases">
        <title>Identification of Malikia spinosa a prominent benzene-, toluene-, and ethylbenzene-degrading bacterium: enrichment, isolation and whole genome sequencing.</title>
        <authorList>
            <person name="Tancsics A."/>
            <person name="Revesz F."/>
            <person name="Kriszt B."/>
        </authorList>
    </citation>
    <scope>NUCLEOTIDE SEQUENCE [LARGE SCALE GENOMIC DNA]</scope>
    <source>
        <strain evidence="1 2">AB6</strain>
    </source>
</reference>
<evidence type="ECO:0000313" key="2">
    <source>
        <dbReference type="Proteomes" id="UP000481947"/>
    </source>
</evidence>
<accession>A0A7C9JAL4</accession>
<proteinExistence type="predicted"/>
<dbReference type="InterPro" id="IPR025591">
    <property type="entry name" value="RloB"/>
</dbReference>
<dbReference type="EMBL" id="VYSB01000038">
    <property type="protein sequence ID" value="MYZ53990.1"/>
    <property type="molecule type" value="Genomic_DNA"/>
</dbReference>
<dbReference type="Proteomes" id="UP000481947">
    <property type="component" value="Unassembled WGS sequence"/>
</dbReference>
<sequence length="240" mass="26759">MDAMAVSPTCRSLISMAAKDIFSHRKPRNAKGERAAPGHRKPAPRYLLVCEGSKTEPFYFRDLLQDFGVPPLQVKIGRNEGLSPDQIVNRALELYEEDRRSGDAFDEVFCIFDRDAHEHFQAAVSRVKDLARQGSPLRTVVSVPCFEFWLLLHFGYTAKPFAAKGKKSVGSVVVSELKTCPGFGKYDKGNLGVYALLRPKLDHALRYASQLQAAQAKDSPFQNPSTQVHELIAKLKVLGR</sequence>
<evidence type="ECO:0000313" key="1">
    <source>
        <dbReference type="EMBL" id="MYZ53990.1"/>
    </source>
</evidence>
<name>A0A7C9JAL4_9BURK</name>
<organism evidence="1 2">
    <name type="scientific">Malikia spinosa</name>
    <dbReference type="NCBI Taxonomy" id="86180"/>
    <lineage>
        <taxon>Bacteria</taxon>
        <taxon>Pseudomonadati</taxon>
        <taxon>Pseudomonadota</taxon>
        <taxon>Betaproteobacteria</taxon>
        <taxon>Burkholderiales</taxon>
        <taxon>Comamonadaceae</taxon>
        <taxon>Malikia</taxon>
    </lineage>
</organism>
<gene>
    <name evidence="1" type="ORF">F5985_18135</name>
</gene>
<comment type="caution">
    <text evidence="1">The sequence shown here is derived from an EMBL/GenBank/DDBJ whole genome shotgun (WGS) entry which is preliminary data.</text>
</comment>